<dbReference type="PANTHER" id="PTHR43827:SF3">
    <property type="entry name" value="NADP-DEPENDENT OXIDOREDUCTASE DOMAIN-CONTAINING PROTEIN"/>
    <property type="match status" value="1"/>
</dbReference>
<dbReference type="PROSITE" id="PS00062">
    <property type="entry name" value="ALDOKETO_REDUCTASE_2"/>
    <property type="match status" value="1"/>
</dbReference>
<protein>
    <submittedName>
        <fullName evidence="8">Glyoxal reductase</fullName>
    </submittedName>
</protein>
<feature type="active site" description="Proton donor" evidence="4">
    <location>
        <position position="48"/>
    </location>
</feature>
<dbReference type="Gene3D" id="3.20.20.100">
    <property type="entry name" value="NADP-dependent oxidoreductase domain"/>
    <property type="match status" value="1"/>
</dbReference>
<sequence>MKKIQLNNGVEIPVLGLGTWQSKEDAVKQAVIHALKNGYAHIDTAAVYENEEEVGAGILESGVAREDIFLTSKVWNDVSTYEGTIAAFENSLEKLKTDYLDLYLVHWPGPYERFKEVYRAMEDLYKAGKIKAIGVSNFNVHHLNELLANCTIKPVVNQVECHVKYQNQFLQSFCMEKGIYLQAYAPMMSWKVGDLAKIEEVKSLADKYSKSPSQIALRYLIQRDIIVLPKSVNPARIEENLNVFDFELTTAEMDQLRWVNDGTRLFIEPDNIDFGFYK</sequence>
<dbReference type="InterPro" id="IPR018170">
    <property type="entry name" value="Aldo/ket_reductase_CS"/>
</dbReference>
<accession>A0AAN5APL3</accession>
<evidence type="ECO:0000256" key="6">
    <source>
        <dbReference type="PIRSR" id="PIRSR000097-3"/>
    </source>
</evidence>
<keyword evidence="3" id="KW-0560">Oxidoreductase</keyword>
<feature type="domain" description="NADP-dependent oxidoreductase" evidence="7">
    <location>
        <begin position="15"/>
        <end position="258"/>
    </location>
</feature>
<dbReference type="FunFam" id="3.20.20.100:FF:000015">
    <property type="entry name" value="Oxidoreductase, aldo/keto reductase family"/>
    <property type="match status" value="1"/>
</dbReference>
<keyword evidence="9" id="KW-1185">Reference proteome</keyword>
<proteinExistence type="inferred from homology"/>
<dbReference type="PANTHER" id="PTHR43827">
    <property type="entry name" value="2,5-DIKETO-D-GLUCONIC ACID REDUCTASE"/>
    <property type="match status" value="1"/>
</dbReference>
<name>A0AAN5APL3_9BACT</name>
<dbReference type="EMBL" id="BQKE01000003">
    <property type="protein sequence ID" value="GJM63958.1"/>
    <property type="molecule type" value="Genomic_DNA"/>
</dbReference>
<dbReference type="Proteomes" id="UP001310022">
    <property type="component" value="Unassembled WGS sequence"/>
</dbReference>
<dbReference type="AlphaFoldDB" id="A0AAN5APL3"/>
<dbReference type="PIRSF" id="PIRSF000097">
    <property type="entry name" value="AKR"/>
    <property type="match status" value="1"/>
</dbReference>
<dbReference type="SUPFAM" id="SSF51430">
    <property type="entry name" value="NAD(P)-linked oxidoreductase"/>
    <property type="match status" value="1"/>
</dbReference>
<comment type="caution">
    <text evidence="8">The sequence shown here is derived from an EMBL/GenBank/DDBJ whole genome shotgun (WGS) entry which is preliminary data.</text>
</comment>
<dbReference type="GO" id="GO:0016616">
    <property type="term" value="F:oxidoreductase activity, acting on the CH-OH group of donors, NAD or NADP as acceptor"/>
    <property type="evidence" value="ECO:0007669"/>
    <property type="project" value="UniProtKB-ARBA"/>
</dbReference>
<dbReference type="Pfam" id="PF00248">
    <property type="entry name" value="Aldo_ket_red"/>
    <property type="match status" value="1"/>
</dbReference>
<feature type="site" description="Lowers pKa of active site Tyr" evidence="6">
    <location>
        <position position="73"/>
    </location>
</feature>
<evidence type="ECO:0000256" key="2">
    <source>
        <dbReference type="ARBA" id="ARBA00022857"/>
    </source>
</evidence>
<evidence type="ECO:0000256" key="1">
    <source>
        <dbReference type="ARBA" id="ARBA00007905"/>
    </source>
</evidence>
<reference evidence="8 9" key="1">
    <citation type="submission" date="2021-12" db="EMBL/GenBank/DDBJ databases">
        <title>Genome sequencing of bacteria with rrn-lacking chromosome and rrn-plasmid.</title>
        <authorList>
            <person name="Anda M."/>
            <person name="Iwasaki W."/>
        </authorList>
    </citation>
    <scope>NUCLEOTIDE SEQUENCE [LARGE SCALE GENOMIC DNA]</scope>
    <source>
        <strain evidence="8 9">NBRC 15940</strain>
    </source>
</reference>
<feature type="binding site" evidence="5">
    <location>
        <position position="106"/>
    </location>
    <ligand>
        <name>substrate</name>
    </ligand>
</feature>
<comment type="similarity">
    <text evidence="1">Belongs to the aldo/keto reductase family.</text>
</comment>
<dbReference type="InterPro" id="IPR023210">
    <property type="entry name" value="NADP_OxRdtase_dom"/>
</dbReference>
<dbReference type="RefSeq" id="WP_338239048.1">
    <property type="nucleotide sequence ID" value="NZ_BQKE01000003.1"/>
</dbReference>
<dbReference type="InterPro" id="IPR036812">
    <property type="entry name" value="NAD(P)_OxRdtase_dom_sf"/>
</dbReference>
<evidence type="ECO:0000256" key="5">
    <source>
        <dbReference type="PIRSR" id="PIRSR000097-2"/>
    </source>
</evidence>
<dbReference type="PRINTS" id="PR00069">
    <property type="entry name" value="ALDKETRDTASE"/>
</dbReference>
<evidence type="ECO:0000256" key="4">
    <source>
        <dbReference type="PIRSR" id="PIRSR000097-1"/>
    </source>
</evidence>
<evidence type="ECO:0000313" key="9">
    <source>
        <dbReference type="Proteomes" id="UP001310022"/>
    </source>
</evidence>
<dbReference type="InterPro" id="IPR020471">
    <property type="entry name" value="AKR"/>
</dbReference>
<dbReference type="PROSITE" id="PS00063">
    <property type="entry name" value="ALDOKETO_REDUCTASE_3"/>
    <property type="match status" value="1"/>
</dbReference>
<gene>
    <name evidence="8" type="primary">yvgN</name>
    <name evidence="8" type="ORF">PEDI_45100</name>
</gene>
<evidence type="ECO:0000313" key="8">
    <source>
        <dbReference type="EMBL" id="GJM63958.1"/>
    </source>
</evidence>
<keyword evidence="2" id="KW-0521">NADP</keyword>
<dbReference type="CDD" id="cd19071">
    <property type="entry name" value="AKR_AKR1-5-like"/>
    <property type="match status" value="1"/>
</dbReference>
<evidence type="ECO:0000259" key="7">
    <source>
        <dbReference type="Pfam" id="PF00248"/>
    </source>
</evidence>
<evidence type="ECO:0000256" key="3">
    <source>
        <dbReference type="ARBA" id="ARBA00023002"/>
    </source>
</evidence>
<organism evidence="8 9">
    <name type="scientific">Persicobacter diffluens</name>
    <dbReference type="NCBI Taxonomy" id="981"/>
    <lineage>
        <taxon>Bacteria</taxon>
        <taxon>Pseudomonadati</taxon>
        <taxon>Bacteroidota</taxon>
        <taxon>Cytophagia</taxon>
        <taxon>Cytophagales</taxon>
        <taxon>Persicobacteraceae</taxon>
        <taxon>Persicobacter</taxon>
    </lineage>
</organism>